<name>A0A1V2ZYM5_9GAMM</name>
<dbReference type="RefSeq" id="WP_077244196.1">
    <property type="nucleotide sequence ID" value="NZ_MUZR01000022.1"/>
</dbReference>
<dbReference type="InterPro" id="IPR012902">
    <property type="entry name" value="N_methyl_site"/>
</dbReference>
<protein>
    <recommendedName>
        <fullName evidence="4">Pilus assembly protein PilW</fullName>
    </recommendedName>
</protein>
<dbReference type="AlphaFoldDB" id="A0A1V2ZYM5"/>
<evidence type="ECO:0000313" key="3">
    <source>
        <dbReference type="Proteomes" id="UP000189177"/>
    </source>
</evidence>
<proteinExistence type="predicted"/>
<keyword evidence="1" id="KW-1133">Transmembrane helix</keyword>
<reference evidence="2 3" key="1">
    <citation type="submission" date="2017-02" db="EMBL/GenBank/DDBJ databases">
        <title>Genomic diversity within the haloalkaliphilic genus Thioalkalivibrio.</title>
        <authorList>
            <person name="Ahn A.-C."/>
            <person name="Meier-Kolthoff J."/>
            <person name="Overmars L."/>
            <person name="Richter M."/>
            <person name="Woyke T."/>
            <person name="Sorokin D.Y."/>
            <person name="Muyzer G."/>
        </authorList>
    </citation>
    <scope>NUCLEOTIDE SEQUENCE [LARGE SCALE GENOMIC DNA]</scope>
    <source>
        <strain evidence="2 3">HL17</strain>
    </source>
</reference>
<keyword evidence="1" id="KW-0812">Transmembrane</keyword>
<organism evidence="2 3">
    <name type="scientific">Thioalkalivibrio halophilus</name>
    <dbReference type="NCBI Taxonomy" id="252474"/>
    <lineage>
        <taxon>Bacteria</taxon>
        <taxon>Pseudomonadati</taxon>
        <taxon>Pseudomonadota</taxon>
        <taxon>Gammaproteobacteria</taxon>
        <taxon>Chromatiales</taxon>
        <taxon>Ectothiorhodospiraceae</taxon>
        <taxon>Thioalkalivibrio</taxon>
    </lineage>
</organism>
<accession>A0A1V2ZYM5</accession>
<dbReference type="Proteomes" id="UP000189177">
    <property type="component" value="Unassembled WGS sequence"/>
</dbReference>
<comment type="caution">
    <text evidence="2">The sequence shown here is derived from an EMBL/GenBank/DDBJ whole genome shotgun (WGS) entry which is preliminary data.</text>
</comment>
<keyword evidence="1" id="KW-0472">Membrane</keyword>
<feature type="transmembrane region" description="Helical" evidence="1">
    <location>
        <begin position="21"/>
        <end position="45"/>
    </location>
</feature>
<evidence type="ECO:0000313" key="2">
    <source>
        <dbReference type="EMBL" id="OOC10165.1"/>
    </source>
</evidence>
<dbReference type="EMBL" id="MUZR01000022">
    <property type="protein sequence ID" value="OOC10165.1"/>
    <property type="molecule type" value="Genomic_DNA"/>
</dbReference>
<dbReference type="STRING" id="252474.B1A74_07055"/>
<gene>
    <name evidence="2" type="ORF">B1A74_07055</name>
</gene>
<dbReference type="Pfam" id="PF07963">
    <property type="entry name" value="N_methyl"/>
    <property type="match status" value="1"/>
</dbReference>
<sequence length="294" mass="32589">MNQPSRSRPVHARWRSRIRGVTLVELMVGILVGMLVVAGVIALYLNVLRGAGFVVQEARVTQESRIAMDFMINDVRRAGFSHRDRASGLSNPFTEDDRNITIHDYDGGDRNCILLSYDPTFSYDASSADHDPLESDLSDLDTEGVQYVFGYRLDDGELQMLTGGLEQTDLGCDRGDWASLTDPGSTNVTDLSFSTEGSSCLNLSVNRNDDDYDDDDEKWVNGNADSAAHCADDEADGGYDGEWEGDAGDDNNFVETRRINITLTARDRSDSGTNVNLQETVRVRNNRIFVRQVP</sequence>
<dbReference type="PROSITE" id="PS00409">
    <property type="entry name" value="PROKAR_NTER_METHYL"/>
    <property type="match status" value="1"/>
</dbReference>
<dbReference type="OrthoDB" id="5296662at2"/>
<evidence type="ECO:0008006" key="4">
    <source>
        <dbReference type="Google" id="ProtNLM"/>
    </source>
</evidence>
<keyword evidence="3" id="KW-1185">Reference proteome</keyword>
<evidence type="ECO:0000256" key="1">
    <source>
        <dbReference type="SAM" id="Phobius"/>
    </source>
</evidence>